<evidence type="ECO:0000256" key="3">
    <source>
        <dbReference type="SAM" id="MobiDB-lite"/>
    </source>
</evidence>
<feature type="domain" description="DH" evidence="4">
    <location>
        <begin position="467"/>
        <end position="655"/>
    </location>
</feature>
<protein>
    <submittedName>
        <fullName evidence="6">Uncharacterized protein</fullName>
    </submittedName>
</protein>
<dbReference type="Pfam" id="PF00780">
    <property type="entry name" value="CNH"/>
    <property type="match status" value="1"/>
</dbReference>
<feature type="compositionally biased region" description="Low complexity" evidence="3">
    <location>
        <begin position="1333"/>
        <end position="1348"/>
    </location>
</feature>
<sequence length="1417" mass="158054">MQSSMTSQTYGNRPNPLAPIQYTPSRPYIPKNSSPAQLKQQSQQDQCQQQQQQPQRPTSQHYQPSLQYPPLHHNYNNNHNATSLLFQQEPAYSANASDRTSWAHAYSNNYSSQVEQPLVVPPSGSARSPFSYSPKAPSPRSISPLPSHDTSYVPYNGYQQPTPSYDPYSNGNGAPSPQLPQQPHPYYQPQQQQHHQQLSLQQDYRSQLQSQSCPSDLNNTGHPSPSTTYTLANPTSMSSYSSWSQPSSPCFSPSSFGSRSSMHGSFNSHHSITRTPSLSMAGRLLIDFNPGILSTIAVAFRQKMLENESKRKESASYGLEFPVTFTGKEAVDIIVELTKLDHRRHALSIARSLEKQLLFFGGGVDLIFDSNNDQYFFSESALAYLPGQSEFPDVPTGVFPYSAKCYSYGCLPGSSSCYSYLCPNRRSINSVLERKNSDASTLGSQEKVWANSVPASVLAAASKKERTRQEIIFEVIKTEQNFVRDLELLEEIFITPLRASDIIAPERLENFIEDIFLNYNEILDLNRALLEALKARQEEQPLVEAIGDVLLPHIVGFEEAYTRYIPRIAISEYIYTKESKQNPRFKQFLDDCTRHPEARRLGLRHFLSQPYQRLPRYPLLLSQVVSKTEDGLLDKEISQEALDVSTKISKRVNACMSDGALQVRLLTIQDKITWKSKEHNQDLKLSERSRRLHFDCLARRKNGFEVQPQEYRVFVFDHMLLVTKEKRDKQGEKDDLIYQVAMNPIPLELLNVWADDGKPSSSPGKDPAASKRRSTGASYLSHGEAMAAIMAPVDVSNAIHRASVIDPKNPNAAPVTIEHRGRRGGLYVLTMVQKDRDEFVERIKTAKDLRKRVLSGNQLFQTNFITEMTAQPPSSTPSSTSALSSCLDGKRVTCTAPYLNVLDLKKRLVVGTENGVYIGMEDDPASFRLVIDDISVSQISVLEAYHMLLILSNKVLKAYNISCLEPNADKSLQVGQQVGKSVQYFTVGEYDGKTLLAVMRKKGSSESQFSVYEPVENAVLSGHHHRGLSLSFGKSNKSEWFKSQYEFYVASDSSRLIMFSKMVCVVCPKGFELLSLDNLKETQIFPAKGDPDFAFLAKKADSAPVNMFKISSDEFFMCYTDFAFTMTKAGGLAPKAFIEWEGRPDSFALVHPYIIAVENDLIEIRHIETGALEQLIFGDNIRLLYSDVDLMGKNVIHLLMSDPKKPDLRQIVKLSKAPIRKSTMEPIRYQPKTSFTSQPDLFSPSDSRRSSTASKTPLSPSFPTSINSPSYPAAPAIPVRPHSQFIQSQYGAGFSVHSNGVQQGYDVPPIVHMDMPVPQPYVPSTSYSTPKNSTAPISSARPPSSPSYAHKRLSGTPLTLYPVQEAPENARESPYAPGHSQGYPQVFPVAAPAPIAGPPAVAVPVPVPVQYVDSPFL</sequence>
<dbReference type="SMART" id="SM00036">
    <property type="entry name" value="CNH"/>
    <property type="match status" value="1"/>
</dbReference>
<evidence type="ECO:0000259" key="5">
    <source>
        <dbReference type="PROSITE" id="PS50219"/>
    </source>
</evidence>
<comment type="caution">
    <text evidence="6">The sequence shown here is derived from an EMBL/GenBank/DDBJ whole genome shotgun (WGS) entry which is preliminary data.</text>
</comment>
<dbReference type="PANTHER" id="PTHR46572">
    <property type="entry name" value="RHO1 GDP-GTP EXCHANGE PROTEIN 1-RELATED"/>
    <property type="match status" value="1"/>
</dbReference>
<evidence type="ECO:0000259" key="4">
    <source>
        <dbReference type="PROSITE" id="PS50010"/>
    </source>
</evidence>
<dbReference type="SUPFAM" id="SSF48065">
    <property type="entry name" value="DBL homology domain (DH-domain)"/>
    <property type="match status" value="1"/>
</dbReference>
<dbReference type="InterPro" id="IPR041675">
    <property type="entry name" value="PH_5"/>
</dbReference>
<dbReference type="InterPro" id="IPR001180">
    <property type="entry name" value="CNH_dom"/>
</dbReference>
<dbReference type="GO" id="GO:0005085">
    <property type="term" value="F:guanyl-nucleotide exchange factor activity"/>
    <property type="evidence" value="ECO:0007669"/>
    <property type="project" value="UniProtKB-KW"/>
</dbReference>
<dbReference type="Gene3D" id="1.20.900.10">
    <property type="entry name" value="Dbl homology (DH) domain"/>
    <property type="match status" value="1"/>
</dbReference>
<dbReference type="PROSITE" id="PS50219">
    <property type="entry name" value="CNH"/>
    <property type="match status" value="1"/>
</dbReference>
<name>A0A9P5S1K8_9FUNG</name>
<dbReference type="InterPro" id="IPR035899">
    <property type="entry name" value="DBL_dom_sf"/>
</dbReference>
<evidence type="ECO:0000313" key="7">
    <source>
        <dbReference type="Proteomes" id="UP000748756"/>
    </source>
</evidence>
<feature type="region of interest" description="Disordered" evidence="3">
    <location>
        <begin position="1323"/>
        <end position="1353"/>
    </location>
</feature>
<dbReference type="Proteomes" id="UP000748756">
    <property type="component" value="Unassembled WGS sequence"/>
</dbReference>
<dbReference type="CDD" id="cd00160">
    <property type="entry name" value="RhoGEF"/>
    <property type="match status" value="1"/>
</dbReference>
<dbReference type="InterPro" id="IPR011993">
    <property type="entry name" value="PH-like_dom_sf"/>
</dbReference>
<dbReference type="OrthoDB" id="2272012at2759"/>
<feature type="region of interest" description="Disordered" evidence="3">
    <location>
        <begin position="1"/>
        <end position="78"/>
    </location>
</feature>
<feature type="compositionally biased region" description="Polar residues" evidence="3">
    <location>
        <begin position="203"/>
        <end position="233"/>
    </location>
</feature>
<feature type="compositionally biased region" description="Polar residues" evidence="3">
    <location>
        <begin position="1323"/>
        <end position="1332"/>
    </location>
</feature>
<proteinExistence type="predicted"/>
<dbReference type="Pfam" id="PF15405">
    <property type="entry name" value="PH_5"/>
    <property type="match status" value="1"/>
</dbReference>
<dbReference type="SMART" id="SM00325">
    <property type="entry name" value="RhoGEF"/>
    <property type="match status" value="1"/>
</dbReference>
<feature type="compositionally biased region" description="Low complexity" evidence="3">
    <location>
        <begin position="184"/>
        <end position="202"/>
    </location>
</feature>
<dbReference type="Gene3D" id="2.30.29.30">
    <property type="entry name" value="Pleckstrin-homology domain (PH domain)/Phosphotyrosine-binding domain (PTB)"/>
    <property type="match status" value="1"/>
</dbReference>
<accession>A0A9P5S1K8</accession>
<feature type="region of interest" description="Disordered" evidence="3">
    <location>
        <begin position="756"/>
        <end position="777"/>
    </location>
</feature>
<evidence type="ECO:0000313" key="6">
    <source>
        <dbReference type="EMBL" id="KAF9150520.1"/>
    </source>
</evidence>
<keyword evidence="7" id="KW-1185">Reference proteome</keyword>
<feature type="compositionally biased region" description="Polar residues" evidence="3">
    <location>
        <begin position="157"/>
        <end position="173"/>
    </location>
</feature>
<keyword evidence="1" id="KW-0597">Phosphoprotein</keyword>
<dbReference type="InterPro" id="IPR052233">
    <property type="entry name" value="Rho-type_GEFs"/>
</dbReference>
<dbReference type="Pfam" id="PF00621">
    <property type="entry name" value="RhoGEF"/>
    <property type="match status" value="1"/>
</dbReference>
<feature type="compositionally biased region" description="Low complexity" evidence="3">
    <location>
        <begin position="234"/>
        <end position="247"/>
    </location>
</feature>
<feature type="compositionally biased region" description="Polar residues" evidence="3">
    <location>
        <begin position="1231"/>
        <end position="1240"/>
    </location>
</feature>
<feature type="compositionally biased region" description="Low complexity" evidence="3">
    <location>
        <begin position="33"/>
        <end position="63"/>
    </location>
</feature>
<feature type="domain" description="CNH" evidence="5">
    <location>
        <begin position="889"/>
        <end position="1191"/>
    </location>
</feature>
<evidence type="ECO:0000256" key="1">
    <source>
        <dbReference type="ARBA" id="ARBA00022553"/>
    </source>
</evidence>
<dbReference type="InterPro" id="IPR000219">
    <property type="entry name" value="DH_dom"/>
</dbReference>
<reference evidence="6" key="1">
    <citation type="journal article" date="2020" name="Fungal Divers.">
        <title>Resolving the Mortierellaceae phylogeny through synthesis of multi-gene phylogenetics and phylogenomics.</title>
        <authorList>
            <person name="Vandepol N."/>
            <person name="Liber J."/>
            <person name="Desiro A."/>
            <person name="Na H."/>
            <person name="Kennedy M."/>
            <person name="Barry K."/>
            <person name="Grigoriev I.V."/>
            <person name="Miller A.N."/>
            <person name="O'Donnell K."/>
            <person name="Stajich J.E."/>
            <person name="Bonito G."/>
        </authorList>
    </citation>
    <scope>NUCLEOTIDE SEQUENCE</scope>
    <source>
        <strain evidence="6">NRRL 6426</strain>
    </source>
</reference>
<dbReference type="EMBL" id="JAAAUQ010000409">
    <property type="protein sequence ID" value="KAF9150520.1"/>
    <property type="molecule type" value="Genomic_DNA"/>
</dbReference>
<dbReference type="PROSITE" id="PS50010">
    <property type="entry name" value="DH_2"/>
    <property type="match status" value="1"/>
</dbReference>
<gene>
    <name evidence="6" type="ORF">BG015_007671</name>
</gene>
<organism evidence="6 7">
    <name type="scientific">Linnemannia schmuckeri</name>
    <dbReference type="NCBI Taxonomy" id="64567"/>
    <lineage>
        <taxon>Eukaryota</taxon>
        <taxon>Fungi</taxon>
        <taxon>Fungi incertae sedis</taxon>
        <taxon>Mucoromycota</taxon>
        <taxon>Mortierellomycotina</taxon>
        <taxon>Mortierellomycetes</taxon>
        <taxon>Mortierellales</taxon>
        <taxon>Mortierellaceae</taxon>
        <taxon>Linnemannia</taxon>
    </lineage>
</organism>
<feature type="compositionally biased region" description="Polar residues" evidence="3">
    <location>
        <begin position="1255"/>
        <end position="1269"/>
    </location>
</feature>
<keyword evidence="2" id="KW-0344">Guanine-nucleotide releasing factor</keyword>
<feature type="region of interest" description="Disordered" evidence="3">
    <location>
        <begin position="116"/>
        <end position="247"/>
    </location>
</feature>
<evidence type="ECO:0000256" key="2">
    <source>
        <dbReference type="ARBA" id="ARBA00022658"/>
    </source>
</evidence>
<dbReference type="PANTHER" id="PTHR46572:SF1">
    <property type="entry name" value="RHO1 GUANINE NUCLEOTIDE EXCHANGE FACTOR TUS1"/>
    <property type="match status" value="1"/>
</dbReference>
<feature type="region of interest" description="Disordered" evidence="3">
    <location>
        <begin position="1223"/>
        <end position="1269"/>
    </location>
</feature>
<feature type="compositionally biased region" description="Polar residues" evidence="3">
    <location>
        <begin position="1"/>
        <end position="12"/>
    </location>
</feature>